<dbReference type="EMBL" id="BGPR01028505">
    <property type="protein sequence ID" value="GBN99698.1"/>
    <property type="molecule type" value="Genomic_DNA"/>
</dbReference>
<organism evidence="2 3">
    <name type="scientific">Araneus ventricosus</name>
    <name type="common">Orbweaver spider</name>
    <name type="synonym">Epeira ventricosa</name>
    <dbReference type="NCBI Taxonomy" id="182803"/>
    <lineage>
        <taxon>Eukaryota</taxon>
        <taxon>Metazoa</taxon>
        <taxon>Ecdysozoa</taxon>
        <taxon>Arthropoda</taxon>
        <taxon>Chelicerata</taxon>
        <taxon>Arachnida</taxon>
        <taxon>Araneae</taxon>
        <taxon>Araneomorphae</taxon>
        <taxon>Entelegynae</taxon>
        <taxon>Araneoidea</taxon>
        <taxon>Araneidae</taxon>
        <taxon>Araneus</taxon>
    </lineage>
</organism>
<sequence>MIISAGFLMLSSDLSVPTVSHGMHDPYWISVFSGEISEESLTGNDTSVEYLLDTTNDTSSNDSFPQHGFFKKVGGGIKSIKTKIGNFKNKIGNVKNKIGSFKDTSGSGKSIGGGHYIGRIRTNSGSGVKDPENAKWALLGIGLILLVTFGGLTWYNCQKKKKKRDTKCEVQQVNKM</sequence>
<keyword evidence="1" id="KW-0472">Membrane</keyword>
<gene>
    <name evidence="2" type="ORF">AVEN_194704_1</name>
</gene>
<proteinExistence type="predicted"/>
<comment type="caution">
    <text evidence="2">The sequence shown here is derived from an EMBL/GenBank/DDBJ whole genome shotgun (WGS) entry which is preliminary data.</text>
</comment>
<keyword evidence="1" id="KW-0812">Transmembrane</keyword>
<dbReference type="AlphaFoldDB" id="A0A4Y2TGF3"/>
<dbReference type="Proteomes" id="UP000499080">
    <property type="component" value="Unassembled WGS sequence"/>
</dbReference>
<evidence type="ECO:0000256" key="1">
    <source>
        <dbReference type="SAM" id="Phobius"/>
    </source>
</evidence>
<accession>A0A4Y2TGF3</accession>
<keyword evidence="3" id="KW-1185">Reference proteome</keyword>
<reference evidence="2 3" key="1">
    <citation type="journal article" date="2019" name="Sci. Rep.">
        <title>Orb-weaving spider Araneus ventricosus genome elucidates the spidroin gene catalogue.</title>
        <authorList>
            <person name="Kono N."/>
            <person name="Nakamura H."/>
            <person name="Ohtoshi R."/>
            <person name="Moran D.A.P."/>
            <person name="Shinohara A."/>
            <person name="Yoshida Y."/>
            <person name="Fujiwara M."/>
            <person name="Mori M."/>
            <person name="Tomita M."/>
            <person name="Arakawa K."/>
        </authorList>
    </citation>
    <scope>NUCLEOTIDE SEQUENCE [LARGE SCALE GENOMIC DNA]</scope>
</reference>
<feature type="transmembrane region" description="Helical" evidence="1">
    <location>
        <begin position="136"/>
        <end position="157"/>
    </location>
</feature>
<protein>
    <submittedName>
        <fullName evidence="2">Uncharacterized protein</fullName>
    </submittedName>
</protein>
<evidence type="ECO:0000313" key="2">
    <source>
        <dbReference type="EMBL" id="GBN99698.1"/>
    </source>
</evidence>
<name>A0A4Y2TGF3_ARAVE</name>
<evidence type="ECO:0000313" key="3">
    <source>
        <dbReference type="Proteomes" id="UP000499080"/>
    </source>
</evidence>
<keyword evidence="1" id="KW-1133">Transmembrane helix</keyword>